<gene>
    <name evidence="1" type="ORF">EPI10_001930</name>
</gene>
<protein>
    <submittedName>
        <fullName evidence="1">Retrovirus-related Pol polyprotein from transposon TNT 1-94</fullName>
    </submittedName>
</protein>
<dbReference type="Proteomes" id="UP000325315">
    <property type="component" value="Unassembled WGS sequence"/>
</dbReference>
<evidence type="ECO:0000313" key="1">
    <source>
        <dbReference type="EMBL" id="KAA3466869.1"/>
    </source>
</evidence>
<dbReference type="InterPro" id="IPR012337">
    <property type="entry name" value="RNaseH-like_sf"/>
</dbReference>
<dbReference type="OrthoDB" id="413361at2759"/>
<accession>A0A5B6VCI4</accession>
<proteinExistence type="predicted"/>
<name>A0A5B6VCI4_9ROSI</name>
<reference evidence="2" key="1">
    <citation type="journal article" date="2019" name="Plant Biotechnol. J.">
        <title>Genome sequencing of the Australian wild diploid species Gossypium australe highlights disease resistance and delayed gland morphogenesis.</title>
        <authorList>
            <person name="Cai Y."/>
            <person name="Cai X."/>
            <person name="Wang Q."/>
            <person name="Wang P."/>
            <person name="Zhang Y."/>
            <person name="Cai C."/>
            <person name="Xu Y."/>
            <person name="Wang K."/>
            <person name="Zhou Z."/>
            <person name="Wang C."/>
            <person name="Geng S."/>
            <person name="Li B."/>
            <person name="Dong Q."/>
            <person name="Hou Y."/>
            <person name="Wang H."/>
            <person name="Ai P."/>
            <person name="Liu Z."/>
            <person name="Yi F."/>
            <person name="Sun M."/>
            <person name="An G."/>
            <person name="Cheng J."/>
            <person name="Zhang Y."/>
            <person name="Shi Q."/>
            <person name="Xie Y."/>
            <person name="Shi X."/>
            <person name="Chang Y."/>
            <person name="Huang F."/>
            <person name="Chen Y."/>
            <person name="Hong S."/>
            <person name="Mi L."/>
            <person name="Sun Q."/>
            <person name="Zhang L."/>
            <person name="Zhou B."/>
            <person name="Peng R."/>
            <person name="Zhang X."/>
            <person name="Liu F."/>
        </authorList>
    </citation>
    <scope>NUCLEOTIDE SEQUENCE [LARGE SCALE GENOMIC DNA]</scope>
    <source>
        <strain evidence="2">cv. PA1801</strain>
    </source>
</reference>
<dbReference type="InterPro" id="IPR039537">
    <property type="entry name" value="Retrotran_Ty1/copia-like"/>
</dbReference>
<dbReference type="InterPro" id="IPR036397">
    <property type="entry name" value="RNaseH_sf"/>
</dbReference>
<dbReference type="SUPFAM" id="SSF53098">
    <property type="entry name" value="Ribonuclease H-like"/>
    <property type="match status" value="1"/>
</dbReference>
<dbReference type="PANTHER" id="PTHR42648">
    <property type="entry name" value="TRANSPOSASE, PUTATIVE-RELATED"/>
    <property type="match status" value="1"/>
</dbReference>
<sequence>MHTDICGPMKTSLPNGSSTRFYWVYFMKNKSEVAKIFFKFKAMVENQSVCKLKMNGVSERKNSTIMNMARCLLFESKLPNDFWAEVVNTIVYLLNRLPIKSIWLHLFCSCSRREKKQLDSRSQPRYLLDILIIYNLFTKKVIKSRGVKFEEGKIWNWSATEEEMCEQEGPKLDLRATRDQTKNDVVDEQLVRQIRSITKIYQRCNLVKLEPTTFEEAAQEVEWRTTMKDKITMINKNET</sequence>
<evidence type="ECO:0000313" key="2">
    <source>
        <dbReference type="Proteomes" id="UP000325315"/>
    </source>
</evidence>
<dbReference type="AlphaFoldDB" id="A0A5B6VCI4"/>
<dbReference type="EMBL" id="SMMG02000007">
    <property type="protein sequence ID" value="KAA3466869.1"/>
    <property type="molecule type" value="Genomic_DNA"/>
</dbReference>
<keyword evidence="2" id="KW-1185">Reference proteome</keyword>
<dbReference type="GO" id="GO:0003676">
    <property type="term" value="F:nucleic acid binding"/>
    <property type="evidence" value="ECO:0007669"/>
    <property type="project" value="InterPro"/>
</dbReference>
<comment type="caution">
    <text evidence="1">The sequence shown here is derived from an EMBL/GenBank/DDBJ whole genome shotgun (WGS) entry which is preliminary data.</text>
</comment>
<dbReference type="Gene3D" id="3.30.420.10">
    <property type="entry name" value="Ribonuclease H-like superfamily/Ribonuclease H"/>
    <property type="match status" value="1"/>
</dbReference>
<organism evidence="1 2">
    <name type="scientific">Gossypium australe</name>
    <dbReference type="NCBI Taxonomy" id="47621"/>
    <lineage>
        <taxon>Eukaryota</taxon>
        <taxon>Viridiplantae</taxon>
        <taxon>Streptophyta</taxon>
        <taxon>Embryophyta</taxon>
        <taxon>Tracheophyta</taxon>
        <taxon>Spermatophyta</taxon>
        <taxon>Magnoliopsida</taxon>
        <taxon>eudicotyledons</taxon>
        <taxon>Gunneridae</taxon>
        <taxon>Pentapetalae</taxon>
        <taxon>rosids</taxon>
        <taxon>malvids</taxon>
        <taxon>Malvales</taxon>
        <taxon>Malvaceae</taxon>
        <taxon>Malvoideae</taxon>
        <taxon>Gossypium</taxon>
    </lineage>
</organism>
<dbReference type="PANTHER" id="PTHR42648:SF18">
    <property type="entry name" value="RETROTRANSPOSON, UNCLASSIFIED-LIKE PROTEIN"/>
    <property type="match status" value="1"/>
</dbReference>